<evidence type="ECO:0000256" key="1">
    <source>
        <dbReference type="SAM" id="SignalP"/>
    </source>
</evidence>
<sequence>MKKLFLIVIAAFLFACSNNTDNDDNTDTLLLTKLIEVNDGNENVIEYTYNGNQLLELTNSAGLKTTYTYSNNKPSEVKVYDEDILVSKIIITYNDEGELSETLNYRYLSPSPITINDIYTFNGNTYTVENYVDDEFIRSYVYTLSDAGNILKQESNLGIIEYTYDEKKSPMSQIASADILYLLFMQGGPNNILSTQSNITGNNYSTSSSFTYNDEGYPETETYTNSGTTTERYYTYNN</sequence>
<proteinExistence type="predicted"/>
<dbReference type="Proteomes" id="UP001629156">
    <property type="component" value="Unassembled WGS sequence"/>
</dbReference>
<dbReference type="RefSeq" id="WP_408085354.1">
    <property type="nucleotide sequence ID" value="NZ_JBELPZ010000012.1"/>
</dbReference>
<protein>
    <recommendedName>
        <fullName evidence="4">YD repeat-containing protein</fullName>
    </recommendedName>
</protein>
<reference evidence="2 3" key="1">
    <citation type="submission" date="2024-06" db="EMBL/GenBank/DDBJ databases">
        <authorList>
            <person name="Kaempfer P."/>
            <person name="Viver T."/>
        </authorList>
    </citation>
    <scope>NUCLEOTIDE SEQUENCE [LARGE SCALE GENOMIC DNA]</scope>
    <source>
        <strain evidence="2 3">ST-119</strain>
    </source>
</reference>
<organism evidence="2 3">
    <name type="scientific">Flavobacterium rhizosphaerae</name>
    <dbReference type="NCBI Taxonomy" id="3163298"/>
    <lineage>
        <taxon>Bacteria</taxon>
        <taxon>Pseudomonadati</taxon>
        <taxon>Bacteroidota</taxon>
        <taxon>Flavobacteriia</taxon>
        <taxon>Flavobacteriales</taxon>
        <taxon>Flavobacteriaceae</taxon>
        <taxon>Flavobacterium</taxon>
    </lineage>
</organism>
<dbReference type="PROSITE" id="PS51257">
    <property type="entry name" value="PROKAR_LIPOPROTEIN"/>
    <property type="match status" value="1"/>
</dbReference>
<name>A0ABW8Z0Z4_9FLAO</name>
<gene>
    <name evidence="2" type="ORF">ABS766_11705</name>
</gene>
<keyword evidence="1" id="KW-0732">Signal</keyword>
<evidence type="ECO:0008006" key="4">
    <source>
        <dbReference type="Google" id="ProtNLM"/>
    </source>
</evidence>
<accession>A0ABW8Z0Z4</accession>
<evidence type="ECO:0000313" key="3">
    <source>
        <dbReference type="Proteomes" id="UP001629156"/>
    </source>
</evidence>
<dbReference type="EMBL" id="JBELPZ010000012">
    <property type="protein sequence ID" value="MFL9845086.1"/>
    <property type="molecule type" value="Genomic_DNA"/>
</dbReference>
<comment type="caution">
    <text evidence="2">The sequence shown here is derived from an EMBL/GenBank/DDBJ whole genome shotgun (WGS) entry which is preliminary data.</text>
</comment>
<feature type="signal peptide" evidence="1">
    <location>
        <begin position="1"/>
        <end position="22"/>
    </location>
</feature>
<feature type="chain" id="PRO_5045538499" description="YD repeat-containing protein" evidence="1">
    <location>
        <begin position="23"/>
        <end position="238"/>
    </location>
</feature>
<keyword evidence="3" id="KW-1185">Reference proteome</keyword>
<evidence type="ECO:0000313" key="2">
    <source>
        <dbReference type="EMBL" id="MFL9845086.1"/>
    </source>
</evidence>